<comment type="caution">
    <text evidence="7">The sequence shown here is derived from an EMBL/GenBank/DDBJ whole genome shotgun (WGS) entry which is preliminary data.</text>
</comment>
<proteinExistence type="predicted"/>
<dbReference type="InterPro" id="IPR017896">
    <property type="entry name" value="4Fe4S_Fe-S-bd"/>
</dbReference>
<evidence type="ECO:0000313" key="8">
    <source>
        <dbReference type="Proteomes" id="UP000298460"/>
    </source>
</evidence>
<dbReference type="EMBL" id="SPQQ01000002">
    <property type="protein sequence ID" value="TGE39438.1"/>
    <property type="molecule type" value="Genomic_DNA"/>
</dbReference>
<dbReference type="GO" id="GO:0051536">
    <property type="term" value="F:iron-sulfur cluster binding"/>
    <property type="evidence" value="ECO:0007669"/>
    <property type="project" value="UniProtKB-KW"/>
</dbReference>
<keyword evidence="1" id="KW-0813">Transport</keyword>
<dbReference type="PROSITE" id="PS51379">
    <property type="entry name" value="4FE4S_FER_2"/>
    <property type="match status" value="1"/>
</dbReference>
<evidence type="ECO:0000256" key="3">
    <source>
        <dbReference type="ARBA" id="ARBA00022982"/>
    </source>
</evidence>
<dbReference type="PIRSF" id="PIRSF036548">
    <property type="entry name" value="Fdx_FixX"/>
    <property type="match status" value="1"/>
</dbReference>
<feature type="domain" description="4Fe-4S ferredoxin-type" evidence="6">
    <location>
        <begin position="58"/>
        <end position="87"/>
    </location>
</feature>
<dbReference type="InterPro" id="IPR012206">
    <property type="entry name" value="Fd_FixX"/>
</dbReference>
<evidence type="ECO:0000256" key="1">
    <source>
        <dbReference type="ARBA" id="ARBA00022448"/>
    </source>
</evidence>
<keyword evidence="4" id="KW-0408">Iron</keyword>
<reference evidence="7 8" key="1">
    <citation type="submission" date="2019-03" db="EMBL/GenBank/DDBJ databases">
        <title>Draft Genome Sequence of Desulfosporosinus fructosivorans Strain 63.6F, Isolated from Marine Sediment in the Baltic Sea.</title>
        <authorList>
            <person name="Hausmann B."/>
            <person name="Vandieken V."/>
            <person name="Pjevac P."/>
            <person name="Schreck K."/>
            <person name="Herbold C.W."/>
            <person name="Loy A."/>
        </authorList>
    </citation>
    <scope>NUCLEOTIDE SEQUENCE [LARGE SCALE GENOMIC DNA]</scope>
    <source>
        <strain evidence="7 8">63.6F</strain>
    </source>
</reference>
<sequence length="98" mass="10600">MKKIQFGTVPERLDRNRYETDVEQSHIQIDQQAAAATGAGLLLVRVCPAHVYSQQSDGTIGVLYAACLECGSCLAVAPPGVLSWHYPRGGRGVIFREG</sequence>
<dbReference type="OrthoDB" id="9800260at2"/>
<keyword evidence="8" id="KW-1185">Reference proteome</keyword>
<protein>
    <submittedName>
        <fullName evidence="7">Ferredoxin</fullName>
    </submittedName>
</protein>
<evidence type="ECO:0000313" key="7">
    <source>
        <dbReference type="EMBL" id="TGE39438.1"/>
    </source>
</evidence>
<dbReference type="PANTHER" id="PTHR43082:SF3">
    <property type="entry name" value="FERREDOXIN-LIKE PROTEIN YDIT"/>
    <property type="match status" value="1"/>
</dbReference>
<dbReference type="Proteomes" id="UP000298460">
    <property type="component" value="Unassembled WGS sequence"/>
</dbReference>
<accession>A0A4Z0R9D8</accession>
<dbReference type="Gene3D" id="3.30.70.20">
    <property type="match status" value="1"/>
</dbReference>
<keyword evidence="3" id="KW-0249">Electron transport</keyword>
<keyword evidence="2" id="KW-0479">Metal-binding</keyword>
<name>A0A4Z0R9D8_9FIRM</name>
<gene>
    <name evidence="7" type="ORF">E4K67_07805</name>
</gene>
<dbReference type="SUPFAM" id="SSF54862">
    <property type="entry name" value="4Fe-4S ferredoxins"/>
    <property type="match status" value="1"/>
</dbReference>
<evidence type="ECO:0000259" key="6">
    <source>
        <dbReference type="PROSITE" id="PS51379"/>
    </source>
</evidence>
<dbReference type="PANTHER" id="PTHR43082">
    <property type="entry name" value="FERREDOXIN-LIKE"/>
    <property type="match status" value="1"/>
</dbReference>
<keyword evidence="5" id="KW-0411">Iron-sulfur</keyword>
<organism evidence="7 8">
    <name type="scientific">Desulfosporosinus fructosivorans</name>
    <dbReference type="NCBI Taxonomy" id="2018669"/>
    <lineage>
        <taxon>Bacteria</taxon>
        <taxon>Bacillati</taxon>
        <taxon>Bacillota</taxon>
        <taxon>Clostridia</taxon>
        <taxon>Eubacteriales</taxon>
        <taxon>Desulfitobacteriaceae</taxon>
        <taxon>Desulfosporosinus</taxon>
    </lineage>
</organism>
<dbReference type="GO" id="GO:0005506">
    <property type="term" value="F:iron ion binding"/>
    <property type="evidence" value="ECO:0007669"/>
    <property type="project" value="InterPro"/>
</dbReference>
<evidence type="ECO:0000256" key="5">
    <source>
        <dbReference type="ARBA" id="ARBA00023014"/>
    </source>
</evidence>
<dbReference type="AlphaFoldDB" id="A0A4Z0R9D8"/>
<evidence type="ECO:0000256" key="2">
    <source>
        <dbReference type="ARBA" id="ARBA00022723"/>
    </source>
</evidence>
<evidence type="ECO:0000256" key="4">
    <source>
        <dbReference type="ARBA" id="ARBA00023004"/>
    </source>
</evidence>